<dbReference type="Pfam" id="PF17147">
    <property type="entry name" value="PFOR_II"/>
    <property type="match status" value="1"/>
</dbReference>
<keyword evidence="4 12" id="KW-0479">Metal-binding</keyword>
<dbReference type="InterPro" id="IPR019752">
    <property type="entry name" value="Pyrv/ketoisovalerate_OxRed_cat"/>
</dbReference>
<evidence type="ECO:0000256" key="11">
    <source>
        <dbReference type="PIRSR" id="PIRSR000159-2"/>
    </source>
</evidence>
<dbReference type="SUPFAM" id="SSF52922">
    <property type="entry name" value="TK C-terminal domain-like"/>
    <property type="match status" value="1"/>
</dbReference>
<dbReference type="GO" id="GO:0030976">
    <property type="term" value="F:thiamine pyrophosphate binding"/>
    <property type="evidence" value="ECO:0007669"/>
    <property type="project" value="InterPro"/>
</dbReference>
<dbReference type="AlphaFoldDB" id="A0A1W6LIU3"/>
<keyword evidence="3 12" id="KW-0004">4Fe-4S</keyword>
<dbReference type="Pfam" id="PF10371">
    <property type="entry name" value="EKR"/>
    <property type="match status" value="1"/>
</dbReference>
<comment type="cofactor">
    <cofactor evidence="12">
        <name>[4Fe-4S] cluster</name>
        <dbReference type="ChEBI" id="CHEBI:49883"/>
    </cofactor>
    <text evidence="12">Binds 3 [4Fe-4S] clusters per subunit.</text>
</comment>
<feature type="binding site" evidence="12">
    <location>
        <position position="825"/>
    </location>
    <ligand>
        <name>[4Fe-4S] cluster</name>
        <dbReference type="ChEBI" id="CHEBI:49883"/>
        <label>3</label>
    </ligand>
</feature>
<dbReference type="InterPro" id="IPR019456">
    <property type="entry name" value="Pyrv-flavodox_OxRtase_EKR"/>
</dbReference>
<dbReference type="Gene3D" id="3.40.50.920">
    <property type="match status" value="1"/>
</dbReference>
<dbReference type="PANTHER" id="PTHR32154">
    <property type="entry name" value="PYRUVATE-FLAVODOXIN OXIDOREDUCTASE-RELATED"/>
    <property type="match status" value="1"/>
</dbReference>
<dbReference type="PANTHER" id="PTHR32154:SF0">
    <property type="entry name" value="PYRUVATE-FLAVODOXIN OXIDOREDUCTASE-RELATED"/>
    <property type="match status" value="1"/>
</dbReference>
<feature type="binding site" evidence="12">
    <location>
        <position position="751"/>
    </location>
    <ligand>
        <name>[4Fe-4S] cluster</name>
        <dbReference type="ChEBI" id="CHEBI:49883"/>
        <label>2</label>
    </ligand>
</feature>
<dbReference type="FunFam" id="3.40.50.970:FF:000041">
    <property type="entry name" value="Pyruvate:ferredoxin (Flavodoxin) oxidoreductase"/>
    <property type="match status" value="1"/>
</dbReference>
<dbReference type="NCBIfam" id="TIGR02176">
    <property type="entry name" value="pyruv_ox_red"/>
    <property type="match status" value="1"/>
</dbReference>
<dbReference type="EMBL" id="CP021023">
    <property type="protein sequence ID" value="ARN55701.1"/>
    <property type="molecule type" value="Genomic_DNA"/>
</dbReference>
<feature type="binding site" evidence="10">
    <location>
        <position position="114"/>
    </location>
    <ligand>
        <name>pyruvate</name>
        <dbReference type="ChEBI" id="CHEBI:15361"/>
    </ligand>
</feature>
<sequence length="1187" mass="128762">MSRKMVTIDGNTAAAHVAHATNEVIAIYPITPSSPMGEISDAKSAAGQKNIWGSVPSVTEMQSEGGAAGAVHGALATGALTTTFTASQGLLLMIPNMYKIAGELLPTVFHVSARSLACQALSIFGDHSDVMACRQTGFAMLCSNSVQEVMDMALIAQASTLESRVPFVHFFDGFRTSHEIKKVEELALDDMKALINDDKVREHRQRGLSPDHPVISGTAQNPDVYFQGRETVNKYYNAAPAIVQKAMDKFYEVTGRQYKLFDYVGAEDAEKVIIVMGSGADTVHETVEEMSEAGEKVGVLKVRLYRPFSVKHFINALPKTVKKIAVLDRTKEPGSVGEPLYVDVRTAIGEAMSEGLTEFKDYPVTVGGRYGLGSKEFTPAMVKGVFANLDLKEPINSFVVGIEDDVTNKSVDFDPSFNLKSDAFEAMFYGLGSDGTVGANKNSIKIIGSLTDNYAQGYFVYDSKKAGAVTVSHLRFGKSLLRKPYLISQADFVACHNPSFLEKYDMLSNAKDEATFLLTSSHDASDVWCTLPKQVQQQIIDKKLNFYVIDAIGIAEKLGLGARINVIMQTAFFKISEVIPAEKAIDAIKDAIKKTYGKKGEKVVQMNSDAVDAAVNSVQKVNVPSDATSKKEMAQVVPDDAPEFVKEVLAPILSGKGDSVPVSKMPVDGKFPTGTTKYEKRNIAVNIPVWEPELCIQCGQCSLVCPHAAIRVKAYEEDNLKNAPETFKSVDAKGKDLKGMKFTVQVAPEDCTGCGACVENCPGKSKEIEGKKAINMEHQEPLRDSEAENWDFFLNLPNTDPDKYKVASVKGSQFVEPLFEFSGACAGCGETAYVKLLSQLFGDRAVIGNATGCSSIYGGNLPTTPYTKRADGYGPAWSNSLFEDNAEFGMGMRLTADRLKQQAIEKLDTAVENGCVDSELAEQIKANVYTKDQSGIEDQRARVKKLKAACEGCGELGKEITTLADYLVHKSVWILGGDGWAYDIDSHGVDHVLASGSDVNLLVLDTEVYSNTGGQMSKSTPLGAVAKFAAGGKQMPKKDLGMISMTYGGIYVAKVAVGANPNQMVKAFVEAEAYNGPSIILAYSHCIAHGINMTCGLDEQKKAVNSGHWPLYRFNPDLASEGKNPLKLDSKAPTIGFDEFAKGENRWKVLMKSNPEAAEKMMQEGSKDAKRKFCLLENIANMECDKQ</sequence>
<feature type="binding site" evidence="12">
    <location>
        <position position="853"/>
    </location>
    <ligand>
        <name>[4Fe-4S] cluster</name>
        <dbReference type="ChEBI" id="CHEBI:49883"/>
        <label>3</label>
    </ligand>
</feature>
<proteinExistence type="inferred from homology"/>
<feature type="binding site" evidence="10">
    <location>
        <position position="853"/>
    </location>
    <ligand>
        <name>thiamine diphosphate</name>
        <dbReference type="ChEBI" id="CHEBI:58937"/>
    </ligand>
</feature>
<evidence type="ECO:0000313" key="15">
    <source>
        <dbReference type="Proteomes" id="UP000193334"/>
    </source>
</evidence>
<reference evidence="15" key="1">
    <citation type="submission" date="2017-04" db="EMBL/GenBank/DDBJ databases">
        <title>Comparative genomics and description of representatives of a novel lineage of planctomycetes thriving in anoxic sediments.</title>
        <authorList>
            <person name="Spring S."/>
            <person name="Bunk B."/>
            <person name="Sproer C."/>
        </authorList>
    </citation>
    <scope>NUCLEOTIDE SEQUENCE [LARGE SCALE GENOMIC DNA]</scope>
    <source>
        <strain evidence="15">ST-PulAB-D4</strain>
    </source>
</reference>
<keyword evidence="6 9" id="KW-0560">Oxidoreductase</keyword>
<dbReference type="CDD" id="cd03377">
    <property type="entry name" value="TPP_PFOR_PNO"/>
    <property type="match status" value="1"/>
</dbReference>
<dbReference type="Gene3D" id="3.30.70.20">
    <property type="match status" value="1"/>
</dbReference>
<feature type="binding site" evidence="12">
    <location>
        <position position="761"/>
    </location>
    <ligand>
        <name>[4Fe-4S] cluster</name>
        <dbReference type="ChEBI" id="CHEBI:49883"/>
        <label>1</label>
    </ligand>
</feature>
<evidence type="ECO:0000256" key="8">
    <source>
        <dbReference type="ARBA" id="ARBA00023014"/>
    </source>
</evidence>
<feature type="binding site" evidence="12">
    <location>
        <position position="757"/>
    </location>
    <ligand>
        <name>[4Fe-4S] cluster</name>
        <dbReference type="ChEBI" id="CHEBI:49883"/>
        <label>2</label>
    </ligand>
</feature>
<organism evidence="14 15">
    <name type="scientific">Sedimentisphaera salicampi</name>
    <dbReference type="NCBI Taxonomy" id="1941349"/>
    <lineage>
        <taxon>Bacteria</taxon>
        <taxon>Pseudomonadati</taxon>
        <taxon>Planctomycetota</taxon>
        <taxon>Phycisphaerae</taxon>
        <taxon>Sedimentisphaerales</taxon>
        <taxon>Sedimentisphaeraceae</taxon>
        <taxon>Sedimentisphaera</taxon>
    </lineage>
</organism>
<dbReference type="SUPFAM" id="SSF54862">
    <property type="entry name" value="4Fe-4S ferredoxins"/>
    <property type="match status" value="1"/>
</dbReference>
<dbReference type="CDD" id="cd07034">
    <property type="entry name" value="TPP_PYR_PFOR_IOR-alpha_like"/>
    <property type="match status" value="1"/>
</dbReference>
<comment type="similarity">
    <text evidence="1 9">Belongs to the pyruvate:ferredoxin/flavodoxin oxidoreductase family.</text>
</comment>
<feature type="binding site" evidence="10">
    <location>
        <position position="830"/>
    </location>
    <ligand>
        <name>thiamine diphosphate</name>
        <dbReference type="ChEBI" id="CHEBI:58937"/>
    </ligand>
</feature>
<feature type="site" description="Important for catalytic activity" evidence="11">
    <location>
        <position position="64"/>
    </location>
</feature>
<dbReference type="FunFam" id="3.40.920.10:FF:000001">
    <property type="entry name" value="Pyruvate:ferredoxin (Flavodoxin) oxidoreductase"/>
    <property type="match status" value="1"/>
</dbReference>
<dbReference type="InterPro" id="IPR009014">
    <property type="entry name" value="Transketo_C/PFOR_II"/>
</dbReference>
<dbReference type="InterPro" id="IPR017896">
    <property type="entry name" value="4Fe4S_Fe-S-bd"/>
</dbReference>
<dbReference type="InterPro" id="IPR011895">
    <property type="entry name" value="Pyrv_flavodox_OxRed"/>
</dbReference>
<dbReference type="InterPro" id="IPR002869">
    <property type="entry name" value="Pyrv_flavodox_OxRed_cen"/>
</dbReference>
<feature type="binding site" evidence="12">
    <location>
        <position position="828"/>
    </location>
    <ligand>
        <name>[4Fe-4S] cluster</name>
        <dbReference type="ChEBI" id="CHEBI:49883"/>
        <label>3</label>
    </ligand>
</feature>
<feature type="binding site" evidence="10">
    <location>
        <position position="31"/>
    </location>
    <ligand>
        <name>pyruvate</name>
        <dbReference type="ChEBI" id="CHEBI:15361"/>
    </ligand>
</feature>
<keyword evidence="5 9" id="KW-0249">Electron transport</keyword>
<evidence type="ECO:0000256" key="2">
    <source>
        <dbReference type="ARBA" id="ARBA00022448"/>
    </source>
</evidence>
<dbReference type="Gene3D" id="3.40.920.10">
    <property type="entry name" value="Pyruvate-ferredoxin oxidoreductase, PFOR, domain III"/>
    <property type="match status" value="1"/>
</dbReference>
<name>A0A1W6LIU3_9BACT</name>
<dbReference type="SMART" id="SM00890">
    <property type="entry name" value="EKR"/>
    <property type="match status" value="1"/>
</dbReference>
<dbReference type="InterPro" id="IPR037112">
    <property type="entry name" value="Pyrv-flavodox_OxR_EKR_sf"/>
</dbReference>
<dbReference type="Pfam" id="PF12838">
    <property type="entry name" value="Fer4_7"/>
    <property type="match status" value="1"/>
</dbReference>
<dbReference type="GO" id="GO:0005506">
    <property type="term" value="F:iron ion binding"/>
    <property type="evidence" value="ECO:0007669"/>
    <property type="project" value="InterPro"/>
</dbReference>
<dbReference type="KEGG" id="pbp:STSP1_00064"/>
<keyword evidence="14" id="KW-0670">Pyruvate</keyword>
<feature type="binding site" evidence="10">
    <location>
        <position position="64"/>
    </location>
    <ligand>
        <name>thiamine diphosphate</name>
        <dbReference type="ChEBI" id="CHEBI:58937"/>
    </ligand>
</feature>
<dbReference type="GO" id="GO:0044281">
    <property type="term" value="P:small molecule metabolic process"/>
    <property type="evidence" value="ECO:0007669"/>
    <property type="project" value="UniProtKB-ARBA"/>
</dbReference>
<dbReference type="STRING" id="1941349.STSP1_00064"/>
<feature type="binding site" evidence="12">
    <location>
        <position position="1086"/>
    </location>
    <ligand>
        <name>[4Fe-4S] cluster</name>
        <dbReference type="ChEBI" id="CHEBI:49883"/>
        <label>3</label>
    </ligand>
</feature>
<feature type="site" description="Important for catalytic activity" evidence="11">
    <location>
        <position position="114"/>
    </location>
</feature>
<dbReference type="FunFam" id="3.40.50.970:FF:000012">
    <property type="entry name" value="Pyruvate:ferredoxin (Flavodoxin) oxidoreductase"/>
    <property type="match status" value="1"/>
</dbReference>
<evidence type="ECO:0000259" key="13">
    <source>
        <dbReference type="PROSITE" id="PS51379"/>
    </source>
</evidence>
<protein>
    <submittedName>
        <fullName evidence="14">Pyruvate-flavodoxin oxidoreductase</fullName>
        <ecNumber evidence="14">1.2.7.-</ecNumber>
    </submittedName>
</protein>
<feature type="domain" description="4Fe-4S ferredoxin-type" evidence="13">
    <location>
        <begin position="686"/>
        <end position="715"/>
    </location>
</feature>
<dbReference type="Gene3D" id="3.40.50.970">
    <property type="match status" value="2"/>
</dbReference>
<dbReference type="InterPro" id="IPR017900">
    <property type="entry name" value="4Fe4S_Fe_S_CS"/>
</dbReference>
<evidence type="ECO:0000256" key="4">
    <source>
        <dbReference type="ARBA" id="ARBA00022723"/>
    </source>
</evidence>
<dbReference type="InterPro" id="IPR050722">
    <property type="entry name" value="Pyruvate:ferred/Flavod_OxRd"/>
</dbReference>
<evidence type="ECO:0000256" key="5">
    <source>
        <dbReference type="ARBA" id="ARBA00022982"/>
    </source>
</evidence>
<dbReference type="InterPro" id="IPR029061">
    <property type="entry name" value="THDP-binding"/>
</dbReference>
<evidence type="ECO:0000256" key="10">
    <source>
        <dbReference type="PIRSR" id="PIRSR000159-1"/>
    </source>
</evidence>
<feature type="binding site" evidence="12">
    <location>
        <position position="754"/>
    </location>
    <ligand>
        <name>[4Fe-4S] cluster</name>
        <dbReference type="ChEBI" id="CHEBI:49883"/>
        <label>2</label>
    </ligand>
</feature>
<dbReference type="PROSITE" id="PS51379">
    <property type="entry name" value="4FE4S_FER_2"/>
    <property type="match status" value="2"/>
</dbReference>
<dbReference type="SUPFAM" id="SSF52518">
    <property type="entry name" value="Thiamin diphosphate-binding fold (THDP-binding)"/>
    <property type="match status" value="2"/>
</dbReference>
<evidence type="ECO:0000256" key="12">
    <source>
        <dbReference type="PIRSR" id="PIRSR000159-50"/>
    </source>
</evidence>
<dbReference type="GO" id="GO:0006979">
    <property type="term" value="P:response to oxidative stress"/>
    <property type="evidence" value="ECO:0007669"/>
    <property type="project" value="TreeGrafter"/>
</dbReference>
<keyword evidence="8 12" id="KW-0411">Iron-sulfur</keyword>
<dbReference type="Pfam" id="PF01558">
    <property type="entry name" value="POR"/>
    <property type="match status" value="1"/>
</dbReference>
<evidence type="ECO:0000256" key="1">
    <source>
        <dbReference type="ARBA" id="ARBA00009032"/>
    </source>
</evidence>
<feature type="binding site" evidence="10">
    <location>
        <begin position="977"/>
        <end position="980"/>
    </location>
    <ligand>
        <name>thiamine diphosphate</name>
        <dbReference type="ChEBI" id="CHEBI:58937"/>
    </ligand>
</feature>
<dbReference type="PIRSF" id="PIRSF000159">
    <property type="entry name" value="NifJ"/>
    <property type="match status" value="1"/>
</dbReference>
<feature type="binding site" evidence="12">
    <location>
        <position position="698"/>
    </location>
    <ligand>
        <name>[4Fe-4S] cluster</name>
        <dbReference type="ChEBI" id="CHEBI:49883"/>
        <label>1</label>
    </ligand>
</feature>
<feature type="binding site" evidence="10">
    <location>
        <begin position="1006"/>
        <end position="1011"/>
    </location>
    <ligand>
        <name>thiamine diphosphate</name>
        <dbReference type="ChEBI" id="CHEBI:58937"/>
    </ligand>
</feature>
<dbReference type="GO" id="GO:0016903">
    <property type="term" value="F:oxidoreductase activity, acting on the aldehyde or oxo group of donors"/>
    <property type="evidence" value="ECO:0007669"/>
    <property type="project" value="InterPro"/>
</dbReference>
<keyword evidence="15" id="KW-1185">Reference proteome</keyword>
<feature type="binding site" evidence="12">
    <location>
        <position position="701"/>
    </location>
    <ligand>
        <name>[4Fe-4S] cluster</name>
        <dbReference type="ChEBI" id="CHEBI:49883"/>
        <label>1</label>
    </ligand>
</feature>
<feature type="domain" description="4Fe-4S ferredoxin-type" evidence="13">
    <location>
        <begin position="742"/>
        <end position="771"/>
    </location>
</feature>
<gene>
    <name evidence="14" type="primary">nifJ</name>
    <name evidence="14" type="ORF">STSP1_00064</name>
</gene>
<dbReference type="InterPro" id="IPR011766">
    <property type="entry name" value="TPP_enzyme_TPP-bd"/>
</dbReference>
<dbReference type="Proteomes" id="UP000193334">
    <property type="component" value="Chromosome"/>
</dbReference>
<dbReference type="Pfam" id="PF02775">
    <property type="entry name" value="TPP_enzyme_C"/>
    <property type="match status" value="1"/>
</dbReference>
<dbReference type="FunFam" id="3.30.70.20:FF:000022">
    <property type="entry name" value="Pyruvate:ferredoxin (Flavodoxin) oxidoreductase"/>
    <property type="match status" value="1"/>
</dbReference>
<evidence type="ECO:0000256" key="6">
    <source>
        <dbReference type="ARBA" id="ARBA00023002"/>
    </source>
</evidence>
<dbReference type="GO" id="GO:0022900">
    <property type="term" value="P:electron transport chain"/>
    <property type="evidence" value="ECO:0007669"/>
    <property type="project" value="InterPro"/>
</dbReference>
<evidence type="ECO:0000256" key="9">
    <source>
        <dbReference type="PIRNR" id="PIRNR000159"/>
    </source>
</evidence>
<dbReference type="RefSeq" id="WP_085754433.1">
    <property type="nucleotide sequence ID" value="NZ_CP021023.1"/>
</dbReference>
<dbReference type="EC" id="1.2.7.-" evidence="14"/>
<evidence type="ECO:0000313" key="14">
    <source>
        <dbReference type="EMBL" id="ARN55701.1"/>
    </source>
</evidence>
<keyword evidence="2 9" id="KW-0813">Transport</keyword>
<dbReference type="SUPFAM" id="SSF53323">
    <property type="entry name" value="Pyruvate-ferredoxin oxidoreductase, PFOR, domain III"/>
    <property type="match status" value="1"/>
</dbReference>
<feature type="binding site" evidence="12">
    <location>
        <position position="695"/>
    </location>
    <ligand>
        <name>[4Fe-4S] cluster</name>
        <dbReference type="ChEBI" id="CHEBI:49883"/>
        <label>1</label>
    </ligand>
</feature>
<keyword evidence="7 12" id="KW-0408">Iron</keyword>
<evidence type="ECO:0000256" key="3">
    <source>
        <dbReference type="ARBA" id="ARBA00022485"/>
    </source>
</evidence>
<dbReference type="Pfam" id="PF01855">
    <property type="entry name" value="POR_N"/>
    <property type="match status" value="1"/>
</dbReference>
<dbReference type="GO" id="GO:0051539">
    <property type="term" value="F:4 iron, 4 sulfur cluster binding"/>
    <property type="evidence" value="ECO:0007669"/>
    <property type="project" value="UniProtKB-KW"/>
</dbReference>
<feature type="site" description="Important for catalytic activity" evidence="11">
    <location>
        <position position="1011"/>
    </location>
</feature>
<evidence type="ECO:0000256" key="7">
    <source>
        <dbReference type="ARBA" id="ARBA00023004"/>
    </source>
</evidence>
<dbReference type="Gene3D" id="4.10.780.10">
    <property type="entry name" value="Pyruvate-flavodoxin oxidoreductase, EKR domain"/>
    <property type="match status" value="1"/>
</dbReference>
<dbReference type="FunFam" id="3.40.50.920:FF:000007">
    <property type="entry name" value="Pyruvate:ferredoxin (Flavodoxin) oxidoreductase"/>
    <property type="match status" value="1"/>
</dbReference>
<dbReference type="PROSITE" id="PS00198">
    <property type="entry name" value="4FE4S_FER_1"/>
    <property type="match status" value="2"/>
</dbReference>
<feature type="site" description="Important for catalytic activity" evidence="11">
    <location>
        <position position="31"/>
    </location>
</feature>
<dbReference type="InterPro" id="IPR033412">
    <property type="entry name" value="PFOR_II"/>
</dbReference>
<dbReference type="InterPro" id="IPR002880">
    <property type="entry name" value="Pyrv_Fd/Flavodoxin_OxRdtase_N"/>
</dbReference>
<feature type="binding site" evidence="12">
    <location>
        <position position="705"/>
    </location>
    <ligand>
        <name>[4Fe-4S] cluster</name>
        <dbReference type="ChEBI" id="CHEBI:49883"/>
        <label>2</label>
    </ligand>
</feature>
<accession>A0A1W6LIU3</accession>